<feature type="compositionally biased region" description="Low complexity" evidence="1">
    <location>
        <begin position="376"/>
        <end position="404"/>
    </location>
</feature>
<feature type="region of interest" description="Disordered" evidence="1">
    <location>
        <begin position="217"/>
        <end position="246"/>
    </location>
</feature>
<accession>A0A4Y7PIN5</accession>
<feature type="region of interest" description="Disordered" evidence="1">
    <location>
        <begin position="665"/>
        <end position="746"/>
    </location>
</feature>
<feature type="region of interest" description="Disordered" evidence="1">
    <location>
        <begin position="359"/>
        <end position="597"/>
    </location>
</feature>
<sequence>MPRGPTTYWEIYDAQLSHIGRGVALWHPGPYEGDDGQFTPIRLGDVGYMLQGRFVALFNASEASAPNPCEPYPASKLLDVVPCRSFEESFTSKSVKATVVDLDVADPESMNIQVSAKLTCEKEAGAALLLPGRKRPKFHSLNLKHKTEYGEYCFRHCEEWLKASDSAAKDIELKDLIFVTGIDNVYAWSLFSFQRQSRSCAFKLAAGQSTVSGALDIRSSSIDSPMTNFGPADRPRDEEPSAPDQTVFVRRFKIHRRVDRLKWRMMNYMKHGGGGGAGNNAQVDTSRRRVRISTAAANGSGATARPTSGRGRASSSSSGATGTDGTSSSVVSAGPSTGGGSDGSETSPLLARTEVHNLIASGSGSGGGGEGGELASPTSPTSQGSPTDAPTTPFVTSPSSTLFSGPSHESTLTPDTPISPTRTDEPLTLLVVPTTSPMDHYGRDGSDVEGSVVGETEAAEVAGQKEKKKRVHARERGVSFADDRGGSIHRRGGGPGAGGAGGTGSNGGGSAGGAGGGAGTGQGGGGPASNSRLPTNSGHHYQGPRGGGGQTRAYSRTGKEPMKESDGSDALGEDADSEEECDEYSDESGSDLLDSEPLDPLDALLEYMLEVCPDAKYSCTSDDDLLQFKDYLSADWLAFPALLRELKPKIALRPDGRVAVIIQAPEPPSIMEEQEEEESSPMPTSSSATTSSSSSPRSLISARTSVSSARTSVSSVRTSVSSARTSFSSARTSLSSAGTSLGTLSDTSTKVDWLRPRRPKPISRPSSRFRDAIHASARLSNAGDEALLDVPKFPRRPTHRLRSSGYDELGGKPRIENSVGMGSESSHPSSSNLLSRDLDAMVTPVRQTLIVREEGQSPMHFVSVWL</sequence>
<evidence type="ECO:0000313" key="2">
    <source>
        <dbReference type="EMBL" id="TDL15247.1"/>
    </source>
</evidence>
<dbReference type="AlphaFoldDB" id="A0A4Y7PIN5"/>
<feature type="compositionally biased region" description="Low complexity" evidence="1">
    <location>
        <begin position="818"/>
        <end position="835"/>
    </location>
</feature>
<feature type="compositionally biased region" description="Low complexity" evidence="1">
    <location>
        <begin position="680"/>
        <end position="746"/>
    </location>
</feature>
<feature type="compositionally biased region" description="Low complexity" evidence="1">
    <location>
        <begin position="293"/>
        <end position="335"/>
    </location>
</feature>
<evidence type="ECO:0000313" key="3">
    <source>
        <dbReference type="Proteomes" id="UP000294933"/>
    </source>
</evidence>
<dbReference type="VEuPathDB" id="FungiDB:BD410DRAFT_845373"/>
<feature type="compositionally biased region" description="Basic and acidic residues" evidence="1">
    <location>
        <begin position="474"/>
        <end position="486"/>
    </location>
</feature>
<dbReference type="OrthoDB" id="3222453at2759"/>
<protein>
    <submittedName>
        <fullName evidence="2">Uncharacterized protein</fullName>
    </submittedName>
</protein>
<gene>
    <name evidence="2" type="ORF">BD410DRAFT_845373</name>
</gene>
<organism evidence="2 3">
    <name type="scientific">Rickenella mellea</name>
    <dbReference type="NCBI Taxonomy" id="50990"/>
    <lineage>
        <taxon>Eukaryota</taxon>
        <taxon>Fungi</taxon>
        <taxon>Dikarya</taxon>
        <taxon>Basidiomycota</taxon>
        <taxon>Agaricomycotina</taxon>
        <taxon>Agaricomycetes</taxon>
        <taxon>Hymenochaetales</taxon>
        <taxon>Rickenellaceae</taxon>
        <taxon>Rickenella</taxon>
    </lineage>
</organism>
<feature type="region of interest" description="Disordered" evidence="1">
    <location>
        <begin position="795"/>
        <end position="835"/>
    </location>
</feature>
<feature type="compositionally biased region" description="Acidic residues" evidence="1">
    <location>
        <begin position="571"/>
        <end position="597"/>
    </location>
</feature>
<feature type="compositionally biased region" description="Basic and acidic residues" evidence="1">
    <location>
        <begin position="557"/>
        <end position="566"/>
    </location>
</feature>
<feature type="compositionally biased region" description="Gly residues" evidence="1">
    <location>
        <begin position="493"/>
        <end position="527"/>
    </location>
</feature>
<dbReference type="Proteomes" id="UP000294933">
    <property type="component" value="Unassembled WGS sequence"/>
</dbReference>
<proteinExistence type="predicted"/>
<feature type="compositionally biased region" description="Polar residues" evidence="1">
    <location>
        <begin position="407"/>
        <end position="421"/>
    </location>
</feature>
<keyword evidence="3" id="KW-1185">Reference proteome</keyword>
<dbReference type="EMBL" id="ML170284">
    <property type="protein sequence ID" value="TDL15247.1"/>
    <property type="molecule type" value="Genomic_DNA"/>
</dbReference>
<feature type="region of interest" description="Disordered" evidence="1">
    <location>
        <begin position="293"/>
        <end position="347"/>
    </location>
</feature>
<reference evidence="2 3" key="1">
    <citation type="submission" date="2018-06" db="EMBL/GenBank/DDBJ databases">
        <title>A transcriptomic atlas of mushroom development highlights an independent origin of complex multicellularity.</title>
        <authorList>
            <consortium name="DOE Joint Genome Institute"/>
            <person name="Krizsan K."/>
            <person name="Almasi E."/>
            <person name="Merenyi Z."/>
            <person name="Sahu N."/>
            <person name="Viragh M."/>
            <person name="Koszo T."/>
            <person name="Mondo S."/>
            <person name="Kiss B."/>
            <person name="Balint B."/>
            <person name="Kues U."/>
            <person name="Barry K."/>
            <person name="Hegedus J.C."/>
            <person name="Henrissat B."/>
            <person name="Johnson J."/>
            <person name="Lipzen A."/>
            <person name="Ohm R."/>
            <person name="Nagy I."/>
            <person name="Pangilinan J."/>
            <person name="Yan J."/>
            <person name="Xiong Y."/>
            <person name="Grigoriev I.V."/>
            <person name="Hibbett D.S."/>
            <person name="Nagy L.G."/>
        </authorList>
    </citation>
    <scope>NUCLEOTIDE SEQUENCE [LARGE SCALE GENOMIC DNA]</scope>
    <source>
        <strain evidence="2 3">SZMC22713</strain>
    </source>
</reference>
<name>A0A4Y7PIN5_9AGAM</name>
<feature type="compositionally biased region" description="Polar residues" evidence="1">
    <location>
        <begin position="217"/>
        <end position="227"/>
    </location>
</feature>
<evidence type="ECO:0000256" key="1">
    <source>
        <dbReference type="SAM" id="MobiDB-lite"/>
    </source>
</evidence>
<feature type="compositionally biased region" description="Gly residues" evidence="1">
    <location>
        <begin position="363"/>
        <end position="372"/>
    </location>
</feature>